<dbReference type="InterPro" id="IPR042099">
    <property type="entry name" value="ANL_N_sf"/>
</dbReference>
<evidence type="ECO:0000313" key="4">
    <source>
        <dbReference type="EMBL" id="KAB5539005.1"/>
    </source>
</evidence>
<dbReference type="GO" id="GO:0016405">
    <property type="term" value="F:CoA-ligase activity"/>
    <property type="evidence" value="ECO:0007669"/>
    <property type="project" value="TreeGrafter"/>
</dbReference>
<evidence type="ECO:0000256" key="2">
    <source>
        <dbReference type="ARBA" id="ARBA00022598"/>
    </source>
</evidence>
<dbReference type="Gene3D" id="3.30.300.30">
    <property type="match status" value="1"/>
</dbReference>
<dbReference type="AlphaFoldDB" id="A0A5N5L8A7"/>
<comment type="similarity">
    <text evidence="1">Belongs to the ATP-dependent AMP-binding enzyme family.</text>
</comment>
<dbReference type="PANTHER" id="PTHR24096">
    <property type="entry name" value="LONG-CHAIN-FATTY-ACID--COA LIGASE"/>
    <property type="match status" value="1"/>
</dbReference>
<dbReference type="SUPFAM" id="SSF56801">
    <property type="entry name" value="Acetyl-CoA synthetase-like"/>
    <property type="match status" value="1"/>
</dbReference>
<feature type="domain" description="AMP-binding enzyme C-terminal" evidence="3">
    <location>
        <begin position="73"/>
        <end position="129"/>
    </location>
</feature>
<sequence>MKGYFGNEATAAATFDPDGWLKTGDMGYFYEDGFLHIVDRMKELIKHNEYQSGAKCRWLRRNWKLFFWVIPNVEDEEAGQIPMAYVVRTPGSELTEEQVIQFVANQVAPYKKVRRVGFISAIPKSAAGKILRKELVSHSQQVIWKL</sequence>
<comment type="caution">
    <text evidence="4">The sequence shown here is derived from an EMBL/GenBank/DDBJ whole genome shotgun (WGS) entry which is preliminary data.</text>
</comment>
<dbReference type="Proteomes" id="UP000326939">
    <property type="component" value="Chromosome 10"/>
</dbReference>
<keyword evidence="5" id="KW-1185">Reference proteome</keyword>
<accession>A0A5N5L8A7</accession>
<evidence type="ECO:0000259" key="3">
    <source>
        <dbReference type="Pfam" id="PF13193"/>
    </source>
</evidence>
<dbReference type="InterPro" id="IPR045851">
    <property type="entry name" value="AMP-bd_C_sf"/>
</dbReference>
<dbReference type="EMBL" id="VDCV01000010">
    <property type="protein sequence ID" value="KAB5539005.1"/>
    <property type="molecule type" value="Genomic_DNA"/>
</dbReference>
<gene>
    <name evidence="4" type="ORF">DKX38_016538</name>
</gene>
<keyword evidence="2" id="KW-0436">Ligase</keyword>
<organism evidence="4 5">
    <name type="scientific">Salix brachista</name>
    <dbReference type="NCBI Taxonomy" id="2182728"/>
    <lineage>
        <taxon>Eukaryota</taxon>
        <taxon>Viridiplantae</taxon>
        <taxon>Streptophyta</taxon>
        <taxon>Embryophyta</taxon>
        <taxon>Tracheophyta</taxon>
        <taxon>Spermatophyta</taxon>
        <taxon>Magnoliopsida</taxon>
        <taxon>eudicotyledons</taxon>
        <taxon>Gunneridae</taxon>
        <taxon>Pentapetalae</taxon>
        <taxon>rosids</taxon>
        <taxon>fabids</taxon>
        <taxon>Malpighiales</taxon>
        <taxon>Salicaceae</taxon>
        <taxon>Saliceae</taxon>
        <taxon>Salix</taxon>
    </lineage>
</organism>
<evidence type="ECO:0000313" key="5">
    <source>
        <dbReference type="Proteomes" id="UP000326939"/>
    </source>
</evidence>
<dbReference type="PANTHER" id="PTHR24096:SF337">
    <property type="entry name" value="4-COUMARATE--COA LIGASE"/>
    <property type="match status" value="1"/>
</dbReference>
<protein>
    <recommendedName>
        <fullName evidence="3">AMP-binding enzyme C-terminal domain-containing protein</fullName>
    </recommendedName>
</protein>
<name>A0A5N5L8A7_9ROSI</name>
<proteinExistence type="inferred from homology"/>
<dbReference type="Pfam" id="PF13193">
    <property type="entry name" value="AMP-binding_C"/>
    <property type="match status" value="1"/>
</dbReference>
<dbReference type="Gene3D" id="3.40.50.12780">
    <property type="entry name" value="N-terminal domain of ligase-like"/>
    <property type="match status" value="1"/>
</dbReference>
<dbReference type="InterPro" id="IPR025110">
    <property type="entry name" value="AMP-bd_C"/>
</dbReference>
<evidence type="ECO:0000256" key="1">
    <source>
        <dbReference type="ARBA" id="ARBA00006432"/>
    </source>
</evidence>
<reference evidence="5" key="1">
    <citation type="journal article" date="2019" name="Gigascience">
        <title>De novo genome assembly of the endangered Acer yangbiense, a plant species with extremely small populations endemic to Yunnan Province, China.</title>
        <authorList>
            <person name="Yang J."/>
            <person name="Wariss H.M."/>
            <person name="Tao L."/>
            <person name="Zhang R."/>
            <person name="Yun Q."/>
            <person name="Hollingsworth P."/>
            <person name="Dao Z."/>
            <person name="Luo G."/>
            <person name="Guo H."/>
            <person name="Ma Y."/>
            <person name="Sun W."/>
        </authorList>
    </citation>
    <scope>NUCLEOTIDE SEQUENCE [LARGE SCALE GENOMIC DNA]</scope>
    <source>
        <strain evidence="5">cv. br00</strain>
    </source>
</reference>